<protein>
    <submittedName>
        <fullName evidence="2">Uncharacterized protein</fullName>
    </submittedName>
</protein>
<sequence length="25" mass="2698">MRPTRPGRGGQPPRAPPGYFETGNT</sequence>
<evidence type="ECO:0000313" key="2">
    <source>
        <dbReference type="EMBL" id="EAQ12692.1"/>
    </source>
</evidence>
<feature type="region of interest" description="Disordered" evidence="1">
    <location>
        <begin position="1"/>
        <end position="25"/>
    </location>
</feature>
<reference evidence="2 3" key="1">
    <citation type="journal article" date="2010" name="J. Bacteriol.">
        <title>Genome sequences of Pelagibaca bermudensis HTCC2601T and Maritimibacter alkaliphilus HTCC2654T, the type strains of two marine Roseobacter genera.</title>
        <authorList>
            <person name="Thrash J.C."/>
            <person name="Cho J.C."/>
            <person name="Ferriera S."/>
            <person name="Johnson J."/>
            <person name="Vergin K.L."/>
            <person name="Giovannoni S.J."/>
        </authorList>
    </citation>
    <scope>NUCLEOTIDE SEQUENCE [LARGE SCALE GENOMIC DNA]</scope>
    <source>
        <strain evidence="2 3">HTCC2654</strain>
    </source>
</reference>
<dbReference type="HOGENOM" id="CLU_3419642_0_0_5"/>
<organism evidence="2 3">
    <name type="scientific">Maritimibacter alkaliphilus HTCC2654</name>
    <dbReference type="NCBI Taxonomy" id="314271"/>
    <lineage>
        <taxon>Bacteria</taxon>
        <taxon>Pseudomonadati</taxon>
        <taxon>Pseudomonadota</taxon>
        <taxon>Alphaproteobacteria</taxon>
        <taxon>Rhodobacterales</taxon>
        <taxon>Roseobacteraceae</taxon>
        <taxon>Maritimibacter</taxon>
    </lineage>
</organism>
<keyword evidence="3" id="KW-1185">Reference proteome</keyword>
<dbReference type="Proteomes" id="UP000002931">
    <property type="component" value="Unassembled WGS sequence"/>
</dbReference>
<proteinExistence type="predicted"/>
<gene>
    <name evidence="2" type="ORF">RB2654_15440</name>
</gene>
<name>A3VHD7_9RHOB</name>
<accession>A3VHD7</accession>
<evidence type="ECO:0000313" key="3">
    <source>
        <dbReference type="Proteomes" id="UP000002931"/>
    </source>
</evidence>
<evidence type="ECO:0000256" key="1">
    <source>
        <dbReference type="SAM" id="MobiDB-lite"/>
    </source>
</evidence>
<dbReference type="AlphaFoldDB" id="A3VHD7"/>
<dbReference type="EMBL" id="AAMT01000008">
    <property type="protein sequence ID" value="EAQ12692.1"/>
    <property type="molecule type" value="Genomic_DNA"/>
</dbReference>
<comment type="caution">
    <text evidence="2">The sequence shown here is derived from an EMBL/GenBank/DDBJ whole genome shotgun (WGS) entry which is preliminary data.</text>
</comment>